<organism evidence="2 3">
    <name type="scientific">Eggerthella lenta</name>
    <name type="common">Eubacterium lentum</name>
    <dbReference type="NCBI Taxonomy" id="84112"/>
    <lineage>
        <taxon>Bacteria</taxon>
        <taxon>Bacillati</taxon>
        <taxon>Actinomycetota</taxon>
        <taxon>Coriobacteriia</taxon>
        <taxon>Eggerthellales</taxon>
        <taxon>Eggerthellaceae</taxon>
        <taxon>Eggerthella</taxon>
    </lineage>
</organism>
<evidence type="ECO:0000313" key="3">
    <source>
        <dbReference type="Proteomes" id="UP000253970"/>
    </source>
</evidence>
<reference evidence="2 3" key="1">
    <citation type="journal article" date="2018" name="Elife">
        <title>Discovery and characterization of a prevalent human gut bacterial enzyme sufficient for the inactivation of a family of plant toxins.</title>
        <authorList>
            <person name="Koppel N."/>
            <person name="Bisanz J.E."/>
            <person name="Pandelia M.E."/>
            <person name="Turnbaugh P.J."/>
            <person name="Balskus E.P."/>
        </authorList>
    </citation>
    <scope>NUCLEOTIDE SEQUENCE [LARGE SCALE GENOMIC DNA]</scope>
    <source>
        <strain evidence="2 3">W1 BHI 6</strain>
    </source>
</reference>
<feature type="chain" id="PRO_5038991888" description="Lipoprotein" evidence="1">
    <location>
        <begin position="28"/>
        <end position="168"/>
    </location>
</feature>
<accession>A0A369MK17</accession>
<keyword evidence="1" id="KW-0732">Signal</keyword>
<dbReference type="AlphaFoldDB" id="A0A369MK17"/>
<feature type="signal peptide" evidence="1">
    <location>
        <begin position="1"/>
        <end position="27"/>
    </location>
</feature>
<evidence type="ECO:0000256" key="1">
    <source>
        <dbReference type="SAM" id="SignalP"/>
    </source>
</evidence>
<evidence type="ECO:0000313" key="2">
    <source>
        <dbReference type="EMBL" id="RDB72585.1"/>
    </source>
</evidence>
<proteinExistence type="predicted"/>
<dbReference type="RefSeq" id="WP_114533039.1">
    <property type="nucleotide sequence ID" value="NZ_JADNER010000002.1"/>
</dbReference>
<name>A0A369MK17_EGGLN</name>
<sequence>MKHMRFAKVLVAMFAGVLMVAALGGCAQQDTAAAQQQSENRQYMTQVNQTMDDLKSRLESFTDAVSRGDVVGMRTQADNAFKAIDDLNNLNVPDALKDIQKEYVDGTADLKDALNSYIDLYTEIDSATEEQPFDYSTYDQRIQDIKSKYDEGIGKLQSGDNKASELPE</sequence>
<dbReference type="Proteomes" id="UP000253970">
    <property type="component" value="Unassembled WGS sequence"/>
</dbReference>
<dbReference type="EMBL" id="PPTU01000003">
    <property type="protein sequence ID" value="RDB72585.1"/>
    <property type="molecule type" value="Genomic_DNA"/>
</dbReference>
<dbReference type="PROSITE" id="PS51257">
    <property type="entry name" value="PROKAR_LIPOPROTEIN"/>
    <property type="match status" value="1"/>
</dbReference>
<evidence type="ECO:0008006" key="4">
    <source>
        <dbReference type="Google" id="ProtNLM"/>
    </source>
</evidence>
<comment type="caution">
    <text evidence="2">The sequence shown here is derived from an EMBL/GenBank/DDBJ whole genome shotgun (WGS) entry which is preliminary data.</text>
</comment>
<gene>
    <name evidence="2" type="ORF">C1875_03280</name>
</gene>
<protein>
    <recommendedName>
        <fullName evidence="4">Lipoprotein</fullName>
    </recommendedName>
</protein>